<dbReference type="GO" id="GO:0035556">
    <property type="term" value="P:intracellular signal transduction"/>
    <property type="evidence" value="ECO:0007669"/>
    <property type="project" value="InterPro"/>
</dbReference>
<organism evidence="2 3">
    <name type="scientific">Leptospira brenneri</name>
    <dbReference type="NCBI Taxonomy" id="2023182"/>
    <lineage>
        <taxon>Bacteria</taxon>
        <taxon>Pseudomonadati</taxon>
        <taxon>Spirochaetota</taxon>
        <taxon>Spirochaetia</taxon>
        <taxon>Leptospirales</taxon>
        <taxon>Leptospiraceae</taxon>
        <taxon>Leptospira</taxon>
    </lineage>
</organism>
<dbReference type="CDD" id="cd07302">
    <property type="entry name" value="CHD"/>
    <property type="match status" value="1"/>
</dbReference>
<dbReference type="GO" id="GO:0006171">
    <property type="term" value="P:cAMP biosynthetic process"/>
    <property type="evidence" value="ECO:0007669"/>
    <property type="project" value="TreeGrafter"/>
</dbReference>
<accession>A0A2M9XZN6</accession>
<feature type="domain" description="Guanylate cyclase" evidence="1">
    <location>
        <begin position="451"/>
        <end position="566"/>
    </location>
</feature>
<evidence type="ECO:0000313" key="3">
    <source>
        <dbReference type="Proteomes" id="UP000297891"/>
    </source>
</evidence>
<dbReference type="GO" id="GO:0004016">
    <property type="term" value="F:adenylate cyclase activity"/>
    <property type="evidence" value="ECO:0007669"/>
    <property type="project" value="UniProtKB-ARBA"/>
</dbReference>
<dbReference type="PANTHER" id="PTHR43081:SF19">
    <property type="entry name" value="PH-SENSITIVE ADENYLATE CYCLASE RV1264"/>
    <property type="match status" value="1"/>
</dbReference>
<dbReference type="InterPro" id="IPR001054">
    <property type="entry name" value="A/G_cyclase"/>
</dbReference>
<dbReference type="RefSeq" id="WP_100791450.1">
    <property type="nucleotide sequence ID" value="NZ_NPDQ01000006.1"/>
</dbReference>
<dbReference type="InterPro" id="IPR045983">
    <property type="entry name" value="GUC-dom-containing_N"/>
</dbReference>
<dbReference type="Pfam" id="PF00211">
    <property type="entry name" value="Guanylate_cyc"/>
    <property type="match status" value="1"/>
</dbReference>
<dbReference type="EMBL" id="RQFP01000001">
    <property type="protein sequence ID" value="TGK97021.1"/>
    <property type="molecule type" value="Genomic_DNA"/>
</dbReference>
<keyword evidence="3" id="KW-1185">Reference proteome</keyword>
<evidence type="ECO:0000259" key="1">
    <source>
        <dbReference type="PROSITE" id="PS50125"/>
    </source>
</evidence>
<dbReference type="SUPFAM" id="SSF55073">
    <property type="entry name" value="Nucleotide cyclase"/>
    <property type="match status" value="1"/>
</dbReference>
<protein>
    <submittedName>
        <fullName evidence="2">Adenylate/guanylate cyclase domain-containing protein</fullName>
    </submittedName>
</protein>
<dbReference type="SMART" id="SM00044">
    <property type="entry name" value="CYCc"/>
    <property type="match status" value="1"/>
</dbReference>
<proteinExistence type="predicted"/>
<dbReference type="PROSITE" id="PS50125">
    <property type="entry name" value="GUANYLATE_CYCLASE_2"/>
    <property type="match status" value="1"/>
</dbReference>
<name>A0A2M9XZN6_9LEPT</name>
<dbReference type="PANTHER" id="PTHR43081">
    <property type="entry name" value="ADENYLATE CYCLASE, TERMINAL-DIFFERENTIATION SPECIFIC-RELATED"/>
    <property type="match status" value="1"/>
</dbReference>
<dbReference type="InterPro" id="IPR050697">
    <property type="entry name" value="Adenylyl/Guanylyl_Cyclase_3/4"/>
</dbReference>
<sequence>MIDLNSLIQKYPWEEHWKRLATPMDWLWEFDLPVTREEIWPYLIDTSSFNKRVGMPRFEYKEVDGKLIGKAKQAGFQLEWEEVPWEWEYLKEIGNARIYKKGFGYYIRSRIILETLGESRSKVYIYFGWIPRNFFMRKLLQYAMPKLEEDFRKGLNDISKEIKGKKPKTVPTSGKEFSFVPEPQWIHQEKLDKETQNLISQGISKEAVTSVFQWIKSASDNDLDRIRIKQVSRQLNLDPDETLFLFLHGCRLGLFTLSWDIVCPHCRGVRTSLTKLSDIPAKDECEVCEIDFDTTGVNSIEVTFHLHPSIRIIEKQYYCAAEPAKKQHILLTKTIPAKKSFSASLLVGSGVFRLRKKGEKKYRLVDIKQSYQQTDILWLPETKEEEIKVSPKPNLVFENESDSDVTIVLEERSEDQTSLRPSEIFNYQEFRDLFSEEAIATNLQLDIGLKTILFTDIVGSTKFYESEGDHGAFLQVREHFIKTNQIIQNFRGVVVKTIGDAVMASFSTPLHALKAAKEMQEWFHPENKHTPVRIRISIHTGNCLAVNLNSNIDYFGNTVNYTAKLQSVTNSGEVSFSETIFRDRDIREYLRAESIKLHKVEFPLPWADRTDFVYVWKV</sequence>
<dbReference type="Proteomes" id="UP000297891">
    <property type="component" value="Unassembled WGS sequence"/>
</dbReference>
<dbReference type="AlphaFoldDB" id="A0A2M9XZN6"/>
<dbReference type="OrthoDB" id="9801841at2"/>
<reference evidence="2" key="1">
    <citation type="journal article" date="2019" name="PLoS Negl. Trop. Dis.">
        <title>Revisiting the worldwide diversity of Leptospira species in the environment.</title>
        <authorList>
            <person name="Vincent A.T."/>
            <person name="Schiettekatte O."/>
            <person name="Bourhy P."/>
            <person name="Veyrier F.J."/>
            <person name="Picardeau M."/>
        </authorList>
    </citation>
    <scope>NUCLEOTIDE SEQUENCE [LARGE SCALE GENOMIC DNA]</scope>
    <source>
        <strain evidence="2">201800277</strain>
    </source>
</reference>
<dbReference type="Pfam" id="PF19363">
    <property type="entry name" value="DUF5939"/>
    <property type="match status" value="1"/>
</dbReference>
<dbReference type="InterPro" id="IPR029787">
    <property type="entry name" value="Nucleotide_cyclase"/>
</dbReference>
<dbReference type="Gene3D" id="3.30.70.1230">
    <property type="entry name" value="Nucleotide cyclase"/>
    <property type="match status" value="1"/>
</dbReference>
<gene>
    <name evidence="2" type="ORF">EHQ30_10660</name>
</gene>
<evidence type="ECO:0000313" key="2">
    <source>
        <dbReference type="EMBL" id="TGK97021.1"/>
    </source>
</evidence>
<comment type="caution">
    <text evidence="2">The sequence shown here is derived from an EMBL/GenBank/DDBJ whole genome shotgun (WGS) entry which is preliminary data.</text>
</comment>